<dbReference type="InterPro" id="IPR010195">
    <property type="entry name" value="Uncharacterised_peroxidase-rel"/>
</dbReference>
<dbReference type="EMBL" id="JADOEL010000015">
    <property type="protein sequence ID" value="MBF8179109.1"/>
    <property type="molecule type" value="Genomic_DNA"/>
</dbReference>
<sequence>MTRIAALTLDQASPAAQAILQDTKAKLGMVPNLFSTLAHAPDALAGYLQLNGALQNGSLSPAERESIALAVGQVNRCAYCLSAHTLMGKGAGLSADAIATARQGGGSAVAALARQIALSRGQISDADLAAARAAGLDDAKIIEVTALVALNVLTNYVNNVAGTVIDFPVVTV</sequence>
<organism evidence="2 3">
    <name type="scientific">Herminiimonas contaminans</name>
    <dbReference type="NCBI Taxonomy" id="1111140"/>
    <lineage>
        <taxon>Bacteria</taxon>
        <taxon>Pseudomonadati</taxon>
        <taxon>Pseudomonadota</taxon>
        <taxon>Betaproteobacteria</taxon>
        <taxon>Burkholderiales</taxon>
        <taxon>Oxalobacteraceae</taxon>
        <taxon>Herminiimonas</taxon>
    </lineage>
</organism>
<dbReference type="InterPro" id="IPR029032">
    <property type="entry name" value="AhpD-like"/>
</dbReference>
<dbReference type="InterPro" id="IPR003779">
    <property type="entry name" value="CMD-like"/>
</dbReference>
<evidence type="ECO:0000259" key="1">
    <source>
        <dbReference type="Pfam" id="PF02627"/>
    </source>
</evidence>
<dbReference type="NCBIfam" id="TIGR00778">
    <property type="entry name" value="ahpD_dom"/>
    <property type="match status" value="1"/>
</dbReference>
<evidence type="ECO:0000313" key="3">
    <source>
        <dbReference type="Proteomes" id="UP000657372"/>
    </source>
</evidence>
<gene>
    <name evidence="2" type="ORF">IXC47_15600</name>
</gene>
<feature type="domain" description="Carboxymuconolactone decarboxylase-like" evidence="1">
    <location>
        <begin position="41"/>
        <end position="102"/>
    </location>
</feature>
<dbReference type="Pfam" id="PF02627">
    <property type="entry name" value="CMD"/>
    <property type="match status" value="1"/>
</dbReference>
<comment type="caution">
    <text evidence="2">The sequence shown here is derived from an EMBL/GenBank/DDBJ whole genome shotgun (WGS) entry which is preliminary data.</text>
</comment>
<protein>
    <submittedName>
        <fullName evidence="2">Carboxymuconolactone decarboxylase family protein</fullName>
    </submittedName>
</protein>
<dbReference type="PANTHER" id="PTHR35446">
    <property type="entry name" value="SI:CH211-175M2.5"/>
    <property type="match status" value="1"/>
</dbReference>
<proteinExistence type="predicted"/>
<name>A0ABS0EW84_9BURK</name>
<dbReference type="SUPFAM" id="SSF69118">
    <property type="entry name" value="AhpD-like"/>
    <property type="match status" value="1"/>
</dbReference>
<dbReference type="Gene3D" id="1.20.1290.10">
    <property type="entry name" value="AhpD-like"/>
    <property type="match status" value="1"/>
</dbReference>
<dbReference type="InterPro" id="IPR004675">
    <property type="entry name" value="AhpD_core"/>
</dbReference>
<accession>A0ABS0EW84</accession>
<dbReference type="RefSeq" id="WP_195876226.1">
    <property type="nucleotide sequence ID" value="NZ_JADOEL010000015.1"/>
</dbReference>
<evidence type="ECO:0000313" key="2">
    <source>
        <dbReference type="EMBL" id="MBF8179109.1"/>
    </source>
</evidence>
<reference evidence="2 3" key="1">
    <citation type="submission" date="2020-11" db="EMBL/GenBank/DDBJ databases">
        <title>WGS of Herminiimonas contaminans strain Marseille-Q4544 isolated from planarians Schmidtea mediterranea.</title>
        <authorList>
            <person name="Kangale L."/>
        </authorList>
    </citation>
    <scope>NUCLEOTIDE SEQUENCE [LARGE SCALE GENOMIC DNA]</scope>
    <source>
        <strain evidence="2 3">Marseille-Q4544</strain>
    </source>
</reference>
<dbReference type="NCBIfam" id="TIGR01926">
    <property type="entry name" value="peroxid_rel"/>
    <property type="match status" value="1"/>
</dbReference>
<dbReference type="PANTHER" id="PTHR35446:SF3">
    <property type="entry name" value="CMD DOMAIN-CONTAINING PROTEIN"/>
    <property type="match status" value="1"/>
</dbReference>
<dbReference type="Proteomes" id="UP000657372">
    <property type="component" value="Unassembled WGS sequence"/>
</dbReference>
<keyword evidence="3" id="KW-1185">Reference proteome</keyword>